<reference evidence="1 2" key="1">
    <citation type="submission" date="2024-02" db="EMBL/GenBank/DDBJ databases">
        <title>De novo assembly and annotation of 12 fungi associated with fruit tree decline syndrome in Ontario, Canada.</title>
        <authorList>
            <person name="Sulman M."/>
            <person name="Ellouze W."/>
            <person name="Ilyukhin E."/>
        </authorList>
    </citation>
    <scope>NUCLEOTIDE SEQUENCE [LARGE SCALE GENOMIC DNA]</scope>
    <source>
        <strain evidence="1 2">M1-105</strain>
    </source>
</reference>
<evidence type="ECO:0000313" key="2">
    <source>
        <dbReference type="Proteomes" id="UP001521116"/>
    </source>
</evidence>
<proteinExistence type="predicted"/>
<protein>
    <submittedName>
        <fullName evidence="1">Uncharacterized protein</fullName>
    </submittedName>
</protein>
<keyword evidence="2" id="KW-1185">Reference proteome</keyword>
<dbReference type="EMBL" id="JAJVDC020000220">
    <property type="protein sequence ID" value="KAL1617897.1"/>
    <property type="molecule type" value="Genomic_DNA"/>
</dbReference>
<comment type="caution">
    <text evidence="1">The sequence shown here is derived from an EMBL/GenBank/DDBJ whole genome shotgun (WGS) entry which is preliminary data.</text>
</comment>
<name>A0ABR3SED6_9PEZI</name>
<organism evidence="1 2">
    <name type="scientific">Neofusicoccum ribis</name>
    <dbReference type="NCBI Taxonomy" id="45134"/>
    <lineage>
        <taxon>Eukaryota</taxon>
        <taxon>Fungi</taxon>
        <taxon>Dikarya</taxon>
        <taxon>Ascomycota</taxon>
        <taxon>Pezizomycotina</taxon>
        <taxon>Dothideomycetes</taxon>
        <taxon>Dothideomycetes incertae sedis</taxon>
        <taxon>Botryosphaeriales</taxon>
        <taxon>Botryosphaeriaceae</taxon>
        <taxon>Neofusicoccum</taxon>
    </lineage>
</organism>
<sequence length="193" mass="20960">MLSCVIRHVDDKSIGLKFRYEEAVQLHKTARSLSAAIANELGGTSGCERVLPYTEPSLLAALAISYSTEMTLHERYVCTGLAGPVADGFGSPELLELQSTAIARLHELSDDILRLSQTIQYVPELYGISSVSPFVIDALYQAGANFAWMVAETGGDKHTEKLATIKTVLGLLGKRWNSANEYLLMIGLSPSQI</sequence>
<accession>A0ABR3SED6</accession>
<evidence type="ECO:0000313" key="1">
    <source>
        <dbReference type="EMBL" id="KAL1617897.1"/>
    </source>
</evidence>
<gene>
    <name evidence="1" type="ORF">SLS56_010775</name>
</gene>
<dbReference type="Proteomes" id="UP001521116">
    <property type="component" value="Unassembled WGS sequence"/>
</dbReference>